<name>A0ABT9EEN4_9PROT</name>
<comment type="caution">
    <text evidence="3">The sequence shown here is derived from an EMBL/GenBank/DDBJ whole genome shotgun (WGS) entry which is preliminary data.</text>
</comment>
<evidence type="ECO:0000259" key="1">
    <source>
        <dbReference type="Pfam" id="PF05598"/>
    </source>
</evidence>
<dbReference type="RefSeq" id="WP_305109163.1">
    <property type="nucleotide sequence ID" value="NZ_JAUTWS010000216.1"/>
</dbReference>
<organism evidence="3 4">
    <name type="scientific">Paracraurococcus lichenis</name>
    <dbReference type="NCBI Taxonomy" id="3064888"/>
    <lineage>
        <taxon>Bacteria</taxon>
        <taxon>Pseudomonadati</taxon>
        <taxon>Pseudomonadota</taxon>
        <taxon>Alphaproteobacteria</taxon>
        <taxon>Acetobacterales</taxon>
        <taxon>Roseomonadaceae</taxon>
        <taxon>Paracraurococcus</taxon>
    </lineage>
</organism>
<reference evidence="3 4" key="1">
    <citation type="submission" date="2023-08" db="EMBL/GenBank/DDBJ databases">
        <title>The draft genome sequence of Paracraurococcus sp. LOR1-02.</title>
        <authorList>
            <person name="Kingkaew E."/>
            <person name="Tanasupawat S."/>
        </authorList>
    </citation>
    <scope>NUCLEOTIDE SEQUENCE [LARGE SCALE GENOMIC DNA]</scope>
    <source>
        <strain evidence="3 4">LOR1-02</strain>
    </source>
</reference>
<evidence type="ECO:0000259" key="2">
    <source>
        <dbReference type="Pfam" id="PF13751"/>
    </source>
</evidence>
<dbReference type="PANTHER" id="PTHR35604:SF2">
    <property type="entry name" value="TRANSPOSASE INSH FOR INSERTION SEQUENCE ELEMENT IS5A-RELATED"/>
    <property type="match status" value="1"/>
</dbReference>
<evidence type="ECO:0000313" key="3">
    <source>
        <dbReference type="EMBL" id="MDO9714330.1"/>
    </source>
</evidence>
<dbReference type="NCBIfam" id="NF033551">
    <property type="entry name" value="transpos_IS1182"/>
    <property type="match status" value="1"/>
</dbReference>
<dbReference type="Pfam" id="PF05598">
    <property type="entry name" value="DUF772"/>
    <property type="match status" value="1"/>
</dbReference>
<dbReference type="PANTHER" id="PTHR35604">
    <property type="entry name" value="TRANSPOSASE INSH FOR INSERTION SEQUENCE ELEMENT IS5A-RELATED"/>
    <property type="match status" value="1"/>
</dbReference>
<dbReference type="InterPro" id="IPR047629">
    <property type="entry name" value="IS1182_transpos"/>
</dbReference>
<sequence>MARLAFPQGNPLLSLRDRLGPVFDDRRFVQLFPGKGQPAEAPWRLALVTLLQFAEELSDRQAAEAVRSRIDWKYLLGLSLTDAGFDSTVLSEFRARLVAGAAEALLLDAVLEVAAAHQLLKAGGRQRTDSTHVLAATRAINRIECVHETLRHALEVLTLAAPTWLLMHVLPHWAEAYGRRAFDERLPRSAAKRAAWAQQIGEDGHHLLAALDAAATPDWLRQLPGAIMLRRVWIQQFYVCDSQVQWRGEREGIPPASRFISSPYDVDAHYACKRSMTWIGYKVHLTETCDEGLPRIITEVQTTAGPIADGDVTTPIHHALQDKGLLPAQHLVDTGYIAAGVLVETQRDFGIDLVGPARANFRWQSQAGKGFGMDAFAIDWDAQQVTCPMGIQSSGWSPALDNRGTPVIKVKFSTKDCRACAHRADCAGPTATRRLMTIRTREAYIALQAARQRQQTPEFLSLYALRAGVEATISLAARTFGLRRSRYLGQAKPDLDTAFKKA</sequence>
<feature type="non-terminal residue" evidence="3">
    <location>
        <position position="502"/>
    </location>
</feature>
<protein>
    <submittedName>
        <fullName evidence="3">IS1182 family transposase</fullName>
    </submittedName>
</protein>
<dbReference type="InterPro" id="IPR025668">
    <property type="entry name" value="Tnp_DDE_dom"/>
</dbReference>
<evidence type="ECO:0000313" key="4">
    <source>
        <dbReference type="Proteomes" id="UP001243009"/>
    </source>
</evidence>
<dbReference type="InterPro" id="IPR008490">
    <property type="entry name" value="Transposase_InsH_N"/>
</dbReference>
<dbReference type="Pfam" id="PF13751">
    <property type="entry name" value="DDE_Tnp_1_6"/>
    <property type="match status" value="1"/>
</dbReference>
<accession>A0ABT9EEN4</accession>
<keyword evidence="4" id="KW-1185">Reference proteome</keyword>
<dbReference type="EMBL" id="JAUTWS010000216">
    <property type="protein sequence ID" value="MDO9714330.1"/>
    <property type="molecule type" value="Genomic_DNA"/>
</dbReference>
<dbReference type="Proteomes" id="UP001243009">
    <property type="component" value="Unassembled WGS sequence"/>
</dbReference>
<gene>
    <name evidence="3" type="ORF">Q7A36_38920</name>
</gene>
<feature type="domain" description="Transposase DDE" evidence="2">
    <location>
        <begin position="386"/>
        <end position="498"/>
    </location>
</feature>
<feature type="domain" description="Transposase InsH N-terminal" evidence="1">
    <location>
        <begin position="15"/>
        <end position="96"/>
    </location>
</feature>
<proteinExistence type="predicted"/>